<evidence type="ECO:0000313" key="2">
    <source>
        <dbReference type="EMBL" id="MYM92501.1"/>
    </source>
</evidence>
<gene>
    <name evidence="2" type="ORF">GTP90_01345</name>
</gene>
<accession>A0A845GF08</accession>
<comment type="caution">
    <text evidence="2">The sequence shown here is derived from an EMBL/GenBank/DDBJ whole genome shotgun (WGS) entry which is preliminary data.</text>
</comment>
<evidence type="ECO:0008006" key="4">
    <source>
        <dbReference type="Google" id="ProtNLM"/>
    </source>
</evidence>
<protein>
    <recommendedName>
        <fullName evidence="4">DUF551 domain-containing protein</fullName>
    </recommendedName>
</protein>
<reference evidence="2" key="1">
    <citation type="submission" date="2019-12" db="EMBL/GenBank/DDBJ databases">
        <title>Novel species isolated from a subtropical stream in China.</title>
        <authorList>
            <person name="Lu H."/>
        </authorList>
    </citation>
    <scope>NUCLEOTIDE SEQUENCE [LARGE SCALE GENOMIC DNA]</scope>
    <source>
        <strain evidence="2">FT81W</strain>
    </source>
</reference>
<sequence>MSTAKWIKPSERLPTFEDGPRRFSKKVEVEVRCAAGVQRRNCFVGGGFDDDDFFGMKVIAWRPVASSGQSGPDVLAPQPRSASV</sequence>
<dbReference type="Proteomes" id="UP000447355">
    <property type="component" value="Unassembled WGS sequence"/>
</dbReference>
<evidence type="ECO:0000313" key="3">
    <source>
        <dbReference type="Proteomes" id="UP000447355"/>
    </source>
</evidence>
<evidence type="ECO:0000256" key="1">
    <source>
        <dbReference type="SAM" id="MobiDB-lite"/>
    </source>
</evidence>
<dbReference type="RefSeq" id="WP_161081766.1">
    <property type="nucleotide sequence ID" value="NZ_WWCX01000001.1"/>
</dbReference>
<organism evidence="2 3">
    <name type="scientific">Duganella vulcania</name>
    <dbReference type="NCBI Taxonomy" id="2692166"/>
    <lineage>
        <taxon>Bacteria</taxon>
        <taxon>Pseudomonadati</taxon>
        <taxon>Pseudomonadota</taxon>
        <taxon>Betaproteobacteria</taxon>
        <taxon>Burkholderiales</taxon>
        <taxon>Oxalobacteraceae</taxon>
        <taxon>Telluria group</taxon>
        <taxon>Duganella</taxon>
    </lineage>
</organism>
<proteinExistence type="predicted"/>
<name>A0A845GF08_9BURK</name>
<feature type="region of interest" description="Disordered" evidence="1">
    <location>
        <begin position="65"/>
        <end position="84"/>
    </location>
</feature>
<dbReference type="EMBL" id="WWCX01000001">
    <property type="protein sequence ID" value="MYM92501.1"/>
    <property type="molecule type" value="Genomic_DNA"/>
</dbReference>
<dbReference type="AlphaFoldDB" id="A0A845GF08"/>